<dbReference type="InterPro" id="IPR001647">
    <property type="entry name" value="HTH_TetR"/>
</dbReference>
<dbReference type="InterPro" id="IPR011075">
    <property type="entry name" value="TetR_C"/>
</dbReference>
<accession>A0A852ZQF7</accession>
<evidence type="ECO:0000259" key="6">
    <source>
        <dbReference type="PROSITE" id="PS50977"/>
    </source>
</evidence>
<dbReference type="SUPFAM" id="SSF48498">
    <property type="entry name" value="Tetracyclin repressor-like, C-terminal domain"/>
    <property type="match status" value="1"/>
</dbReference>
<feature type="domain" description="HTH tetR-type" evidence="6">
    <location>
        <begin position="22"/>
        <end position="82"/>
    </location>
</feature>
<dbReference type="SUPFAM" id="SSF46689">
    <property type="entry name" value="Homeodomain-like"/>
    <property type="match status" value="1"/>
</dbReference>
<reference evidence="7 8" key="1">
    <citation type="submission" date="2020-07" db="EMBL/GenBank/DDBJ databases">
        <title>Sequencing the genomes of 1000 actinobacteria strains.</title>
        <authorList>
            <person name="Klenk H.-P."/>
        </authorList>
    </citation>
    <scope>NUCLEOTIDE SEQUENCE [LARGE SCALE GENOMIC DNA]</scope>
    <source>
        <strain evidence="7 8">DSM 42178</strain>
    </source>
</reference>
<dbReference type="PANTHER" id="PTHR30055:SF148">
    <property type="entry name" value="TETR-FAMILY TRANSCRIPTIONAL REGULATOR"/>
    <property type="match status" value="1"/>
</dbReference>
<evidence type="ECO:0000313" key="7">
    <source>
        <dbReference type="EMBL" id="NYI03104.1"/>
    </source>
</evidence>
<feature type="DNA-binding region" description="H-T-H motif" evidence="4">
    <location>
        <begin position="45"/>
        <end position="64"/>
    </location>
</feature>
<dbReference type="PANTHER" id="PTHR30055">
    <property type="entry name" value="HTH-TYPE TRANSCRIPTIONAL REGULATOR RUTR"/>
    <property type="match status" value="1"/>
</dbReference>
<evidence type="ECO:0000313" key="8">
    <source>
        <dbReference type="Proteomes" id="UP000567795"/>
    </source>
</evidence>
<keyword evidence="8" id="KW-1185">Reference proteome</keyword>
<dbReference type="Pfam" id="PF16859">
    <property type="entry name" value="TetR_C_11"/>
    <property type="match status" value="1"/>
</dbReference>
<dbReference type="PROSITE" id="PS50977">
    <property type="entry name" value="HTH_TETR_2"/>
    <property type="match status" value="1"/>
</dbReference>
<name>A0A852ZQF7_9ACTN</name>
<dbReference type="InterPro" id="IPR050109">
    <property type="entry name" value="HTH-type_TetR-like_transc_reg"/>
</dbReference>
<evidence type="ECO:0000256" key="1">
    <source>
        <dbReference type="ARBA" id="ARBA00023015"/>
    </source>
</evidence>
<protein>
    <submittedName>
        <fullName evidence="7">AcrR family transcriptional regulator</fullName>
    </submittedName>
</protein>
<dbReference type="EMBL" id="JACBZD010000001">
    <property type="protein sequence ID" value="NYI03104.1"/>
    <property type="molecule type" value="Genomic_DNA"/>
</dbReference>
<dbReference type="Gene3D" id="1.10.357.10">
    <property type="entry name" value="Tetracycline Repressor, domain 2"/>
    <property type="match status" value="1"/>
</dbReference>
<dbReference type="PRINTS" id="PR00455">
    <property type="entry name" value="HTHTETR"/>
</dbReference>
<proteinExistence type="predicted"/>
<dbReference type="InterPro" id="IPR009057">
    <property type="entry name" value="Homeodomain-like_sf"/>
</dbReference>
<evidence type="ECO:0000256" key="3">
    <source>
        <dbReference type="ARBA" id="ARBA00023163"/>
    </source>
</evidence>
<keyword evidence="1" id="KW-0805">Transcription regulation</keyword>
<feature type="region of interest" description="Disordered" evidence="5">
    <location>
        <begin position="1"/>
        <end position="25"/>
    </location>
</feature>
<dbReference type="GO" id="GO:0003700">
    <property type="term" value="F:DNA-binding transcription factor activity"/>
    <property type="evidence" value="ECO:0007669"/>
    <property type="project" value="TreeGrafter"/>
</dbReference>
<keyword evidence="2 4" id="KW-0238">DNA-binding</keyword>
<dbReference type="RefSeq" id="WP_179812217.1">
    <property type="nucleotide sequence ID" value="NZ_JACBZD010000001.1"/>
</dbReference>
<dbReference type="InterPro" id="IPR036271">
    <property type="entry name" value="Tet_transcr_reg_TetR-rel_C_sf"/>
</dbReference>
<keyword evidence="3" id="KW-0804">Transcription</keyword>
<dbReference type="Pfam" id="PF00440">
    <property type="entry name" value="TetR_N"/>
    <property type="match status" value="1"/>
</dbReference>
<sequence>MSAAAPSPGPPPTAPRGRPRSESARRAVLESALRLCQQEGYQHLTIKGIADAAGVGRQTVYRWWPAKTDVLLEALRALAEVEEARLRPDTGDTLTDVERLLDATFTLTRGTTGHALVGLMADAQADGELAEKLQGTVIGPRRDALRAILERGVSRGELAPRMPLDLAVDFAFGTMWYRLLSRHAPVDGALARQITEVLRTMLSVER</sequence>
<dbReference type="Gene3D" id="1.10.10.60">
    <property type="entry name" value="Homeodomain-like"/>
    <property type="match status" value="1"/>
</dbReference>
<evidence type="ECO:0000256" key="2">
    <source>
        <dbReference type="ARBA" id="ARBA00023125"/>
    </source>
</evidence>
<dbReference type="GO" id="GO:0000976">
    <property type="term" value="F:transcription cis-regulatory region binding"/>
    <property type="evidence" value="ECO:0007669"/>
    <property type="project" value="TreeGrafter"/>
</dbReference>
<dbReference type="AlphaFoldDB" id="A0A852ZQF7"/>
<organism evidence="7 8">
    <name type="scientific">Allostreptomyces psammosilenae</name>
    <dbReference type="NCBI Taxonomy" id="1892865"/>
    <lineage>
        <taxon>Bacteria</taxon>
        <taxon>Bacillati</taxon>
        <taxon>Actinomycetota</taxon>
        <taxon>Actinomycetes</taxon>
        <taxon>Kitasatosporales</taxon>
        <taxon>Streptomycetaceae</taxon>
        <taxon>Allostreptomyces</taxon>
    </lineage>
</organism>
<evidence type="ECO:0000256" key="4">
    <source>
        <dbReference type="PROSITE-ProRule" id="PRU00335"/>
    </source>
</evidence>
<evidence type="ECO:0000256" key="5">
    <source>
        <dbReference type="SAM" id="MobiDB-lite"/>
    </source>
</evidence>
<dbReference type="Proteomes" id="UP000567795">
    <property type="component" value="Unassembled WGS sequence"/>
</dbReference>
<gene>
    <name evidence="7" type="ORF">FHU37_000047</name>
</gene>
<comment type="caution">
    <text evidence="7">The sequence shown here is derived from an EMBL/GenBank/DDBJ whole genome shotgun (WGS) entry which is preliminary data.</text>
</comment>